<dbReference type="InterPro" id="IPR009337">
    <property type="entry name" value="DUF995"/>
</dbReference>
<comment type="caution">
    <text evidence="2">The sequence shown here is derived from an EMBL/GenBank/DDBJ whole genome shotgun (WGS) entry which is preliminary data.</text>
</comment>
<feature type="chain" id="PRO_5046553397" evidence="1">
    <location>
        <begin position="24"/>
        <end position="169"/>
    </location>
</feature>
<accession>A0ABV0M2D2</accession>
<dbReference type="Proteomes" id="UP001496627">
    <property type="component" value="Unassembled WGS sequence"/>
</dbReference>
<organism evidence="2 3">
    <name type="scientific">Neorhizobium phenanthreniclasticum</name>
    <dbReference type="NCBI Taxonomy" id="3157917"/>
    <lineage>
        <taxon>Bacteria</taxon>
        <taxon>Pseudomonadati</taxon>
        <taxon>Pseudomonadota</taxon>
        <taxon>Alphaproteobacteria</taxon>
        <taxon>Hyphomicrobiales</taxon>
        <taxon>Rhizobiaceae</taxon>
        <taxon>Rhizobium/Agrobacterium group</taxon>
        <taxon>Neorhizobium</taxon>
    </lineage>
</organism>
<keyword evidence="3" id="KW-1185">Reference proteome</keyword>
<dbReference type="EMBL" id="JBEAAL010000008">
    <property type="protein sequence ID" value="MEQ1406021.1"/>
    <property type="molecule type" value="Genomic_DNA"/>
</dbReference>
<evidence type="ECO:0000256" key="1">
    <source>
        <dbReference type="SAM" id="SignalP"/>
    </source>
</evidence>
<name>A0ABV0M2D2_9HYPH</name>
<evidence type="ECO:0000313" key="3">
    <source>
        <dbReference type="Proteomes" id="UP001496627"/>
    </source>
</evidence>
<evidence type="ECO:0000313" key="2">
    <source>
        <dbReference type="EMBL" id="MEQ1406021.1"/>
    </source>
</evidence>
<proteinExistence type="predicted"/>
<reference evidence="2 3" key="1">
    <citation type="submission" date="2024-05" db="EMBL/GenBank/DDBJ databases">
        <title>Neorhizobium sp. Rsf11, a plant growth promoting and heavy metal resistant PAH-degrader.</title>
        <authorList>
            <person name="Golubev S.N."/>
            <person name="Muratova A.Y."/>
            <person name="Markelova M.I."/>
        </authorList>
    </citation>
    <scope>NUCLEOTIDE SEQUENCE [LARGE SCALE GENOMIC DNA]</scope>
    <source>
        <strain evidence="2 3">Rsf11</strain>
    </source>
</reference>
<feature type="signal peptide" evidence="1">
    <location>
        <begin position="1"/>
        <end position="23"/>
    </location>
</feature>
<protein>
    <submittedName>
        <fullName evidence="2">DUF995 domain-containing protein</fullName>
    </submittedName>
</protein>
<dbReference type="Pfam" id="PF06191">
    <property type="entry name" value="DUF995"/>
    <property type="match status" value="1"/>
</dbReference>
<sequence>MSTVQKVLLAVALAGSIATAASAAGTREPAGIETSKPLSNAEIYKLYGQNSWIWKAGAGYFSVKARTFTAWSRENGAASYGIGRWFITAPGKLCFNADWHAKNGTAAAITCFSHRKKGGLIYQKREPDGQWYVFKNAPAQTTDEFAKLRHGDYVSSRLRSIEAIVGQGK</sequence>
<dbReference type="RefSeq" id="WP_227704184.1">
    <property type="nucleotide sequence ID" value="NZ_JBEAAL010000008.1"/>
</dbReference>
<gene>
    <name evidence="2" type="ORF">ABK249_13840</name>
</gene>
<keyword evidence="1" id="KW-0732">Signal</keyword>